<dbReference type="InterPro" id="IPR044785">
    <property type="entry name" value="RopGAP1-5"/>
</dbReference>
<evidence type="ECO:0000259" key="4">
    <source>
        <dbReference type="PROSITE" id="PS50238"/>
    </source>
</evidence>
<dbReference type="InterPro" id="IPR000198">
    <property type="entry name" value="RhoGAP_dom"/>
</dbReference>
<dbReference type="CDD" id="cd00159">
    <property type="entry name" value="RhoGAP"/>
    <property type="match status" value="1"/>
</dbReference>
<dbReference type="AlphaFoldDB" id="A0A2I0BHB6"/>
<dbReference type="Gene3D" id="3.90.810.10">
    <property type="entry name" value="CRIB domain"/>
    <property type="match status" value="1"/>
</dbReference>
<dbReference type="InterPro" id="IPR008936">
    <property type="entry name" value="Rho_GTPase_activation_prot"/>
</dbReference>
<name>A0A2I0BHB6_9ASPA</name>
<dbReference type="PROSITE" id="PS50238">
    <property type="entry name" value="RHOGAP"/>
    <property type="match status" value="1"/>
</dbReference>
<reference evidence="5 6" key="1">
    <citation type="journal article" date="2017" name="Nature">
        <title>The Apostasia genome and the evolution of orchids.</title>
        <authorList>
            <person name="Zhang G.Q."/>
            <person name="Liu K.W."/>
            <person name="Li Z."/>
            <person name="Lohaus R."/>
            <person name="Hsiao Y.Y."/>
            <person name="Niu S.C."/>
            <person name="Wang J.Y."/>
            <person name="Lin Y.C."/>
            <person name="Xu Q."/>
            <person name="Chen L.J."/>
            <person name="Yoshida K."/>
            <person name="Fujiwara S."/>
            <person name="Wang Z.W."/>
            <person name="Zhang Y.Q."/>
            <person name="Mitsuda N."/>
            <person name="Wang M."/>
            <person name="Liu G.H."/>
            <person name="Pecoraro L."/>
            <person name="Huang H.X."/>
            <person name="Xiao X.J."/>
            <person name="Lin M."/>
            <person name="Wu X.Y."/>
            <person name="Wu W.L."/>
            <person name="Chen Y.Y."/>
            <person name="Chang S.B."/>
            <person name="Sakamoto S."/>
            <person name="Ohme-Takagi M."/>
            <person name="Yagi M."/>
            <person name="Zeng S.J."/>
            <person name="Shen C.Y."/>
            <person name="Yeh C.M."/>
            <person name="Luo Y.B."/>
            <person name="Tsai W.C."/>
            <person name="Van de Peer Y."/>
            <person name="Liu Z.J."/>
        </authorList>
    </citation>
    <scope>NUCLEOTIDE SEQUENCE [LARGE SCALE GENOMIC DNA]</scope>
    <source>
        <strain evidence="6">cv. Shenzhen</strain>
        <tissue evidence="5">Stem</tissue>
    </source>
</reference>
<keyword evidence="1" id="KW-0343">GTPase activation</keyword>
<organism evidence="5 6">
    <name type="scientific">Apostasia shenzhenica</name>
    <dbReference type="NCBI Taxonomy" id="1088818"/>
    <lineage>
        <taxon>Eukaryota</taxon>
        <taxon>Viridiplantae</taxon>
        <taxon>Streptophyta</taxon>
        <taxon>Embryophyta</taxon>
        <taxon>Tracheophyta</taxon>
        <taxon>Spermatophyta</taxon>
        <taxon>Magnoliopsida</taxon>
        <taxon>Liliopsida</taxon>
        <taxon>Asparagales</taxon>
        <taxon>Orchidaceae</taxon>
        <taxon>Apostasioideae</taxon>
        <taxon>Apostasia</taxon>
    </lineage>
</organism>
<dbReference type="Proteomes" id="UP000236161">
    <property type="component" value="Unassembled WGS sequence"/>
</dbReference>
<dbReference type="STRING" id="1088818.A0A2I0BHB6"/>
<gene>
    <name evidence="5" type="ORF">AXF42_Ash004673</name>
</gene>
<feature type="region of interest" description="Disordered" evidence="2">
    <location>
        <begin position="303"/>
        <end position="361"/>
    </location>
</feature>
<sequence length="441" mass="49157">MATVLPPLLRRNPTDRDGLAGQRSLLSASEVEDGEGLSLLAILLAVLRKYLARFLALGEYGGFSMEIGRPTDVRHVAHVTFDRFHGFLGLPVEFEPEVPQRPPSARKQCSYDTLAYAETPLSARRPSGILDRKILKKFNLLLLISALMTFSQLQAEGIFRITAENTQEEYVRDQLNNGIVPDSIDVHRLAGLIKAWFRELPAGVLDYLEPELLMQCKTEEECASLMKLLPPTQAALLDWAINLMADVVQEKQQNKMNDRNVAVVFAPNMTQLADPLTAVMHVVQVMNFLKMLISRTLREREEASSDYVPASPVGPPDDNDDGRSEKLGLQDCRGEETEEVFEQHKTSSDDPSADGAINSSQDSAVARKHFKINSAILRAQKVNNIVLLAKNVNLKKGCRRTKGQLIDQTKTVSVSKVRATGIMNQIHSMVECEGERVEAWR</sequence>
<dbReference type="Pfam" id="PF00620">
    <property type="entry name" value="RhoGAP"/>
    <property type="match status" value="1"/>
</dbReference>
<dbReference type="CDD" id="cd00132">
    <property type="entry name" value="CRIB"/>
    <property type="match status" value="1"/>
</dbReference>
<dbReference type="SUPFAM" id="SSF48350">
    <property type="entry name" value="GTPase activation domain, GAP"/>
    <property type="match status" value="1"/>
</dbReference>
<evidence type="ECO:0008006" key="7">
    <source>
        <dbReference type="Google" id="ProtNLM"/>
    </source>
</evidence>
<evidence type="ECO:0000313" key="6">
    <source>
        <dbReference type="Proteomes" id="UP000236161"/>
    </source>
</evidence>
<dbReference type="EMBL" id="KZ451883">
    <property type="protein sequence ID" value="PKA67181.1"/>
    <property type="molecule type" value="Genomic_DNA"/>
</dbReference>
<dbReference type="PANTHER" id="PTHR23177">
    <property type="entry name" value="MKIAA1688 PROTEIN"/>
    <property type="match status" value="1"/>
</dbReference>
<evidence type="ECO:0000313" key="5">
    <source>
        <dbReference type="EMBL" id="PKA67181.1"/>
    </source>
</evidence>
<dbReference type="Pfam" id="PF00786">
    <property type="entry name" value="PBD"/>
    <property type="match status" value="1"/>
</dbReference>
<dbReference type="GO" id="GO:0007165">
    <property type="term" value="P:signal transduction"/>
    <property type="evidence" value="ECO:0007669"/>
    <property type="project" value="InterPro"/>
</dbReference>
<dbReference type="GO" id="GO:0005096">
    <property type="term" value="F:GTPase activator activity"/>
    <property type="evidence" value="ECO:0007669"/>
    <property type="project" value="UniProtKB-KW"/>
</dbReference>
<dbReference type="PANTHER" id="PTHR23177:SF64">
    <property type="entry name" value="RHO GTPASE-ACTIVATING PROTEIN 1"/>
    <property type="match status" value="1"/>
</dbReference>
<evidence type="ECO:0000259" key="3">
    <source>
        <dbReference type="PROSITE" id="PS50108"/>
    </source>
</evidence>
<dbReference type="SMART" id="SM00285">
    <property type="entry name" value="PBD"/>
    <property type="match status" value="1"/>
</dbReference>
<keyword evidence="6" id="KW-1185">Reference proteome</keyword>
<feature type="compositionally biased region" description="Basic and acidic residues" evidence="2">
    <location>
        <begin position="321"/>
        <end position="348"/>
    </location>
</feature>
<dbReference type="InterPro" id="IPR000095">
    <property type="entry name" value="CRIB_dom"/>
</dbReference>
<proteinExistence type="predicted"/>
<feature type="domain" description="Rho-GAP" evidence="4">
    <location>
        <begin position="119"/>
        <end position="300"/>
    </location>
</feature>
<dbReference type="OrthoDB" id="185175at2759"/>
<accession>A0A2I0BHB6</accession>
<feature type="domain" description="CRIB" evidence="3">
    <location>
        <begin position="67"/>
        <end position="80"/>
    </location>
</feature>
<dbReference type="SMART" id="SM00324">
    <property type="entry name" value="RhoGAP"/>
    <property type="match status" value="1"/>
</dbReference>
<dbReference type="PROSITE" id="PS50108">
    <property type="entry name" value="CRIB"/>
    <property type="match status" value="1"/>
</dbReference>
<evidence type="ECO:0000256" key="1">
    <source>
        <dbReference type="ARBA" id="ARBA00022468"/>
    </source>
</evidence>
<dbReference type="InterPro" id="IPR036936">
    <property type="entry name" value="CRIB_dom_sf"/>
</dbReference>
<protein>
    <recommendedName>
        <fullName evidence="7">Rho GTPase-activating protein gacA</fullName>
    </recommendedName>
</protein>
<evidence type="ECO:0000256" key="2">
    <source>
        <dbReference type="SAM" id="MobiDB-lite"/>
    </source>
</evidence>
<dbReference type="Gene3D" id="1.10.555.10">
    <property type="entry name" value="Rho GTPase activation protein"/>
    <property type="match status" value="1"/>
</dbReference>